<accession>K6AIS9</accession>
<dbReference type="OrthoDB" id="1099488at2"/>
<comment type="caution">
    <text evidence="3">The sequence shown here is derived from an EMBL/GenBank/DDBJ whole genome shotgun (WGS) entry which is preliminary data.</text>
</comment>
<dbReference type="Pfam" id="PF01757">
    <property type="entry name" value="Acyl_transf_3"/>
    <property type="match status" value="1"/>
</dbReference>
<sequence>MRDRNLDIYRGGIRIYITCFSHLVWWEGAKVGVFDRGWVSAALFSMAIIFYIAGASFSLTSEKPYWVYIRTRVKKIVIPYWKYALFCFPAVLAYYWKHGGIIPLGDFVSYVLFTPPVEHRIFDHLWFLSPYLLISLCLPMLFKSICKYRIPFIVYGACLILLLLFKQYYPELIQTAIVYMLFTVWGLYYKRNLGWQNVACVVAAIGYLAYVFGIEKVPFDIQANKFPPNLLFVSYCLVVLGLGGSYMKKGIVALYDKSAIVRRYIDIYSREGYDIYFVHAFSTLLLGGFKRAWGLNQIIAEHLSLQLIYIVIGFLFLLNVNIYILRLYNYIWSLIDRIFRTVFPTWKL</sequence>
<feature type="transmembrane region" description="Helical" evidence="1">
    <location>
        <begin position="7"/>
        <end position="26"/>
    </location>
</feature>
<dbReference type="EMBL" id="AGZP01000003">
    <property type="protein sequence ID" value="EKN15638.1"/>
    <property type="molecule type" value="Genomic_DNA"/>
</dbReference>
<protein>
    <recommendedName>
        <fullName evidence="2">Acyltransferase 3 domain-containing protein</fullName>
    </recommendedName>
</protein>
<feature type="transmembrane region" description="Helical" evidence="1">
    <location>
        <begin position="305"/>
        <end position="325"/>
    </location>
</feature>
<feature type="transmembrane region" description="Helical" evidence="1">
    <location>
        <begin position="232"/>
        <end position="255"/>
    </location>
</feature>
<keyword evidence="1" id="KW-0472">Membrane</keyword>
<gene>
    <name evidence="3" type="ORF">HMPREF1077_00145</name>
</gene>
<keyword evidence="1" id="KW-1133">Transmembrane helix</keyword>
<feature type="transmembrane region" description="Helical" evidence="1">
    <location>
        <begin position="195"/>
        <end position="212"/>
    </location>
</feature>
<dbReference type="PATRIC" id="fig|999419.3.peg.145"/>
<dbReference type="HOGENOM" id="CLU_854856_0_0_10"/>
<proteinExistence type="predicted"/>
<dbReference type="eggNOG" id="ENOG5034AZF">
    <property type="taxonomic scope" value="Bacteria"/>
</dbReference>
<evidence type="ECO:0000313" key="4">
    <source>
        <dbReference type="Proteomes" id="UP000001218"/>
    </source>
</evidence>
<feature type="domain" description="Acyltransferase 3" evidence="2">
    <location>
        <begin position="37"/>
        <end position="316"/>
    </location>
</feature>
<feature type="transmembrane region" description="Helical" evidence="1">
    <location>
        <begin position="38"/>
        <end position="59"/>
    </location>
</feature>
<evidence type="ECO:0000259" key="2">
    <source>
        <dbReference type="Pfam" id="PF01757"/>
    </source>
</evidence>
<feature type="transmembrane region" description="Helical" evidence="1">
    <location>
        <begin position="149"/>
        <end position="166"/>
    </location>
</feature>
<reference evidence="3 4" key="1">
    <citation type="submission" date="2012-02" db="EMBL/GenBank/DDBJ databases">
        <title>The Genome Sequence of Parabacteroides johnsonii CL02T12C29.</title>
        <authorList>
            <consortium name="The Broad Institute Genome Sequencing Platform"/>
            <person name="Earl A."/>
            <person name="Ward D."/>
            <person name="Feldgarden M."/>
            <person name="Gevers D."/>
            <person name="Zitomersky N.L."/>
            <person name="Coyne M.J."/>
            <person name="Comstock L.E."/>
            <person name="Young S.K."/>
            <person name="Zeng Q."/>
            <person name="Gargeya S."/>
            <person name="Fitzgerald M."/>
            <person name="Haas B."/>
            <person name="Abouelleil A."/>
            <person name="Alvarado L."/>
            <person name="Arachchi H.M."/>
            <person name="Berlin A."/>
            <person name="Chapman S.B."/>
            <person name="Gearin G."/>
            <person name="Goldberg J."/>
            <person name="Griggs A."/>
            <person name="Gujja S."/>
            <person name="Hansen M."/>
            <person name="Heiman D."/>
            <person name="Howarth C."/>
            <person name="Larimer J."/>
            <person name="Lui A."/>
            <person name="MacDonald P.J.P."/>
            <person name="McCowen C."/>
            <person name="Montmayeur A."/>
            <person name="Murphy C."/>
            <person name="Neiman D."/>
            <person name="Pearson M."/>
            <person name="Priest M."/>
            <person name="Roberts A."/>
            <person name="Saif S."/>
            <person name="Shea T."/>
            <person name="Sisk P."/>
            <person name="Stolte C."/>
            <person name="Sykes S."/>
            <person name="Wortman J."/>
            <person name="Nusbaum C."/>
            <person name="Birren B."/>
        </authorList>
    </citation>
    <scope>NUCLEOTIDE SEQUENCE [LARGE SCALE GENOMIC DNA]</scope>
    <source>
        <strain evidence="3 4">CL02T12C29</strain>
    </source>
</reference>
<feature type="transmembrane region" description="Helical" evidence="1">
    <location>
        <begin position="124"/>
        <end position="142"/>
    </location>
</feature>
<organism evidence="3 4">
    <name type="scientific">Parabacteroides johnsonii CL02T12C29</name>
    <dbReference type="NCBI Taxonomy" id="999419"/>
    <lineage>
        <taxon>Bacteria</taxon>
        <taxon>Pseudomonadati</taxon>
        <taxon>Bacteroidota</taxon>
        <taxon>Bacteroidia</taxon>
        <taxon>Bacteroidales</taxon>
        <taxon>Tannerellaceae</taxon>
        <taxon>Parabacteroides</taxon>
    </lineage>
</organism>
<dbReference type="Proteomes" id="UP000001218">
    <property type="component" value="Unassembled WGS sequence"/>
</dbReference>
<dbReference type="AlphaFoldDB" id="K6AIS9"/>
<keyword evidence="1" id="KW-0812">Transmembrane</keyword>
<dbReference type="RefSeq" id="WP_008154088.1">
    <property type="nucleotide sequence ID" value="NZ_JH976465.1"/>
</dbReference>
<feature type="transmembrane region" description="Helical" evidence="1">
    <location>
        <begin position="172"/>
        <end position="188"/>
    </location>
</feature>
<dbReference type="InterPro" id="IPR002656">
    <property type="entry name" value="Acyl_transf_3_dom"/>
</dbReference>
<feature type="transmembrane region" description="Helical" evidence="1">
    <location>
        <begin position="275"/>
        <end position="293"/>
    </location>
</feature>
<name>K6AIS9_9BACT</name>
<dbReference type="GO" id="GO:0016747">
    <property type="term" value="F:acyltransferase activity, transferring groups other than amino-acyl groups"/>
    <property type="evidence" value="ECO:0007669"/>
    <property type="project" value="InterPro"/>
</dbReference>
<feature type="transmembrane region" description="Helical" evidence="1">
    <location>
        <begin position="80"/>
        <end position="96"/>
    </location>
</feature>
<evidence type="ECO:0000256" key="1">
    <source>
        <dbReference type="SAM" id="Phobius"/>
    </source>
</evidence>
<evidence type="ECO:0000313" key="3">
    <source>
        <dbReference type="EMBL" id="EKN15638.1"/>
    </source>
</evidence>